<keyword evidence="9" id="KW-0233">DNA recombination</keyword>
<dbReference type="PANTHER" id="PTHR42648">
    <property type="entry name" value="TRANSPOSASE, PUTATIVE-RELATED"/>
    <property type="match status" value="1"/>
</dbReference>
<dbReference type="GO" id="GO:0003887">
    <property type="term" value="F:DNA-directed DNA polymerase activity"/>
    <property type="evidence" value="ECO:0007669"/>
    <property type="project" value="UniProtKB-KW"/>
</dbReference>
<dbReference type="Proteomes" id="UP000077755">
    <property type="component" value="Chromosome 2"/>
</dbReference>
<keyword evidence="7" id="KW-0695">RNA-directed DNA polymerase</keyword>
<keyword evidence="4" id="KW-0378">Hydrolase</keyword>
<dbReference type="GO" id="GO:0015074">
    <property type="term" value="P:DNA integration"/>
    <property type="evidence" value="ECO:0007669"/>
    <property type="project" value="UniProtKB-KW"/>
</dbReference>
<reference evidence="11" key="2">
    <citation type="submission" date="2022-03" db="EMBL/GenBank/DDBJ databases">
        <title>Draft title - Genomic analysis of global carrot germplasm unveils the trajectory of domestication and the origin of high carotenoid orange carrot.</title>
        <authorList>
            <person name="Iorizzo M."/>
            <person name="Ellison S."/>
            <person name="Senalik D."/>
            <person name="Macko-Podgorni A."/>
            <person name="Grzebelus D."/>
            <person name="Bostan H."/>
            <person name="Rolling W."/>
            <person name="Curaba J."/>
            <person name="Simon P."/>
        </authorList>
    </citation>
    <scope>NUCLEOTIDE SEQUENCE</scope>
    <source>
        <tissue evidence="11">Leaf</tissue>
    </source>
</reference>
<dbReference type="GO" id="GO:0003964">
    <property type="term" value="F:RNA-directed DNA polymerase activity"/>
    <property type="evidence" value="ECO:0007669"/>
    <property type="project" value="UniProtKB-KW"/>
</dbReference>
<dbReference type="GO" id="GO:0016787">
    <property type="term" value="F:hydrolase activity"/>
    <property type="evidence" value="ECO:0007669"/>
    <property type="project" value="UniProtKB-KW"/>
</dbReference>
<keyword evidence="2" id="KW-0479">Metal-binding</keyword>
<dbReference type="Pfam" id="PF25597">
    <property type="entry name" value="SH3_retrovirus"/>
    <property type="match status" value="1"/>
</dbReference>
<keyword evidence="12" id="KW-1185">Reference proteome</keyword>
<evidence type="ECO:0000259" key="10">
    <source>
        <dbReference type="Pfam" id="PF25597"/>
    </source>
</evidence>
<dbReference type="GO" id="GO:0006310">
    <property type="term" value="P:DNA recombination"/>
    <property type="evidence" value="ECO:0007669"/>
    <property type="project" value="UniProtKB-KW"/>
</dbReference>
<keyword evidence="3" id="KW-0255">Endonuclease</keyword>
<accession>A0AAF0WDJ4</accession>
<sequence>MLHANNVPGKYRAEAITTASLVINKLPQPRLDFVTPFEKLWTKKPAVSYLRVFGCVCYVFVLDHLRSKIDRKAVRCIFVKYDNQRKGWKCCDPTTGRCYTSRNVVFDEASSWWTSEKEIAPITEEFEKKMEQKMSEHIVQIFPSSDGDIRNDDEPNVTKNPCKSGMSTTTRRANVRYANAAIIEEIEPETFEEASQKSKWITSMKDEINSLQENQTWELVSKPHDVKPIFCK</sequence>
<keyword evidence="8" id="KW-0239">DNA-directed DNA polymerase</keyword>
<evidence type="ECO:0000256" key="6">
    <source>
        <dbReference type="ARBA" id="ARBA00022908"/>
    </source>
</evidence>
<gene>
    <name evidence="11" type="ORF">DCAR_0205499</name>
</gene>
<evidence type="ECO:0000313" key="12">
    <source>
        <dbReference type="Proteomes" id="UP000077755"/>
    </source>
</evidence>
<feature type="domain" description="Retroviral polymerase SH3-like" evidence="10">
    <location>
        <begin position="55"/>
        <end position="112"/>
    </location>
</feature>
<evidence type="ECO:0000256" key="2">
    <source>
        <dbReference type="ARBA" id="ARBA00022723"/>
    </source>
</evidence>
<reference evidence="11" key="1">
    <citation type="journal article" date="2016" name="Nat. Genet.">
        <title>A high-quality carrot genome assembly provides new insights into carotenoid accumulation and asterid genome evolution.</title>
        <authorList>
            <person name="Iorizzo M."/>
            <person name="Ellison S."/>
            <person name="Senalik D."/>
            <person name="Zeng P."/>
            <person name="Satapoomin P."/>
            <person name="Huang J."/>
            <person name="Bowman M."/>
            <person name="Iovene M."/>
            <person name="Sanseverino W."/>
            <person name="Cavagnaro P."/>
            <person name="Yildiz M."/>
            <person name="Macko-Podgorni A."/>
            <person name="Moranska E."/>
            <person name="Grzebelus E."/>
            <person name="Grzebelus D."/>
            <person name="Ashrafi H."/>
            <person name="Zheng Z."/>
            <person name="Cheng S."/>
            <person name="Spooner D."/>
            <person name="Van Deynze A."/>
            <person name="Simon P."/>
        </authorList>
    </citation>
    <scope>NUCLEOTIDE SEQUENCE</scope>
    <source>
        <tissue evidence="11">Leaf</tissue>
    </source>
</reference>
<dbReference type="AlphaFoldDB" id="A0AAF0WDJ4"/>
<protein>
    <recommendedName>
        <fullName evidence="10">Retroviral polymerase SH3-like domain-containing protein</fullName>
    </recommendedName>
</protein>
<keyword evidence="8" id="KW-0808">Transferase</keyword>
<evidence type="ECO:0000256" key="4">
    <source>
        <dbReference type="ARBA" id="ARBA00022801"/>
    </source>
</evidence>
<name>A0AAF0WDJ4_DAUCS</name>
<evidence type="ECO:0000256" key="5">
    <source>
        <dbReference type="ARBA" id="ARBA00022842"/>
    </source>
</evidence>
<dbReference type="GO" id="GO:0046872">
    <property type="term" value="F:metal ion binding"/>
    <property type="evidence" value="ECO:0007669"/>
    <property type="project" value="UniProtKB-KW"/>
</dbReference>
<keyword evidence="8" id="KW-0548">Nucleotidyltransferase</keyword>
<evidence type="ECO:0000313" key="11">
    <source>
        <dbReference type="EMBL" id="WOG86298.1"/>
    </source>
</evidence>
<dbReference type="GO" id="GO:0004519">
    <property type="term" value="F:endonuclease activity"/>
    <property type="evidence" value="ECO:0007669"/>
    <property type="project" value="UniProtKB-KW"/>
</dbReference>
<dbReference type="InterPro" id="IPR057670">
    <property type="entry name" value="SH3_retrovirus"/>
</dbReference>
<evidence type="ECO:0000256" key="8">
    <source>
        <dbReference type="ARBA" id="ARBA00022932"/>
    </source>
</evidence>
<evidence type="ECO:0000256" key="1">
    <source>
        <dbReference type="ARBA" id="ARBA00022722"/>
    </source>
</evidence>
<evidence type="ECO:0000256" key="3">
    <source>
        <dbReference type="ARBA" id="ARBA00022759"/>
    </source>
</evidence>
<dbReference type="PANTHER" id="PTHR42648:SF11">
    <property type="entry name" value="TRANSPOSON TY4-P GAG-POL POLYPROTEIN"/>
    <property type="match status" value="1"/>
</dbReference>
<keyword evidence="1" id="KW-0540">Nuclease</keyword>
<keyword evidence="5" id="KW-0460">Magnesium</keyword>
<dbReference type="InterPro" id="IPR039537">
    <property type="entry name" value="Retrotran_Ty1/copia-like"/>
</dbReference>
<evidence type="ECO:0000256" key="9">
    <source>
        <dbReference type="ARBA" id="ARBA00023172"/>
    </source>
</evidence>
<organism evidence="11 12">
    <name type="scientific">Daucus carota subsp. sativus</name>
    <name type="common">Carrot</name>
    <dbReference type="NCBI Taxonomy" id="79200"/>
    <lineage>
        <taxon>Eukaryota</taxon>
        <taxon>Viridiplantae</taxon>
        <taxon>Streptophyta</taxon>
        <taxon>Embryophyta</taxon>
        <taxon>Tracheophyta</taxon>
        <taxon>Spermatophyta</taxon>
        <taxon>Magnoliopsida</taxon>
        <taxon>eudicotyledons</taxon>
        <taxon>Gunneridae</taxon>
        <taxon>Pentapetalae</taxon>
        <taxon>asterids</taxon>
        <taxon>campanulids</taxon>
        <taxon>Apiales</taxon>
        <taxon>Apiaceae</taxon>
        <taxon>Apioideae</taxon>
        <taxon>Scandiceae</taxon>
        <taxon>Daucinae</taxon>
        <taxon>Daucus</taxon>
        <taxon>Daucus sect. Daucus</taxon>
    </lineage>
</organism>
<dbReference type="EMBL" id="CP093344">
    <property type="protein sequence ID" value="WOG86298.1"/>
    <property type="molecule type" value="Genomic_DNA"/>
</dbReference>
<proteinExistence type="predicted"/>
<keyword evidence="6" id="KW-0229">DNA integration</keyword>
<evidence type="ECO:0000256" key="7">
    <source>
        <dbReference type="ARBA" id="ARBA00022918"/>
    </source>
</evidence>